<evidence type="ECO:0000259" key="1">
    <source>
        <dbReference type="Pfam" id="PF01050"/>
    </source>
</evidence>
<dbReference type="EMBL" id="CP002408">
    <property type="protein sequence ID" value="AFU57016.1"/>
    <property type="molecule type" value="Genomic_DNA"/>
</dbReference>
<dbReference type="GO" id="GO:0004476">
    <property type="term" value="F:mannose-6-phosphate isomerase activity"/>
    <property type="evidence" value="ECO:0007669"/>
    <property type="project" value="UniProtKB-EC"/>
</dbReference>
<dbReference type="PANTHER" id="PTHR46390">
    <property type="entry name" value="MANNOSE-1-PHOSPHATE GUANYLYLTRANSFERASE"/>
    <property type="match status" value="1"/>
</dbReference>
<reference evidence="2 3" key="1">
    <citation type="journal article" date="2012" name="Environ. Microbiol.">
        <title>The genome of the ammonia-oxidizing Candidatus Nitrososphaera gargensis: insights into metabolic versatility and environmental adaptations.</title>
        <authorList>
            <person name="Spang A."/>
            <person name="Poehlein A."/>
            <person name="Offre P."/>
            <person name="Zumbragel S."/>
            <person name="Haider S."/>
            <person name="Rychlik N."/>
            <person name="Nowka B."/>
            <person name="Schmeisser C."/>
            <person name="Lebedeva E.V."/>
            <person name="Rattei T."/>
            <person name="Bohm C."/>
            <person name="Schmid M."/>
            <person name="Galushko A."/>
            <person name="Hatzenpichler R."/>
            <person name="Weinmaier T."/>
            <person name="Daniel R."/>
            <person name="Schleper C."/>
            <person name="Spieck E."/>
            <person name="Streit W."/>
            <person name="Wagner M."/>
        </authorList>
    </citation>
    <scope>NUCLEOTIDE SEQUENCE [LARGE SCALE GENOMIC DNA]</scope>
    <source>
        <strain evidence="3">Ga9.2</strain>
    </source>
</reference>
<sequence length="152" mass="17366">MQPSQISLTYWSVVQQCTSLNTFKNFGLGKVASVTTTIKEEKRPWGRFERFTLNEQCTVKLVYVDGDKRLSLQYHNNHSEFWKVVKGPVKVQVGRSKETLETKSLQTGDTITIPRKAIHRLIGAGTDAIILEISTGEFDESDIVRLEDDYKR</sequence>
<evidence type="ECO:0000313" key="3">
    <source>
        <dbReference type="Proteomes" id="UP000008037"/>
    </source>
</evidence>
<dbReference type="InterPro" id="IPR011051">
    <property type="entry name" value="RmlC_Cupin_sf"/>
</dbReference>
<dbReference type="InParanoid" id="K0I6X5"/>
<dbReference type="Gene3D" id="2.60.120.10">
    <property type="entry name" value="Jelly Rolls"/>
    <property type="match status" value="1"/>
</dbReference>
<dbReference type="STRING" id="1237085.Ngar_c00660"/>
<dbReference type="AlphaFoldDB" id="K0I6X5"/>
<organism evidence="2 3">
    <name type="scientific">Nitrososphaera gargensis (strain Ga9.2)</name>
    <dbReference type="NCBI Taxonomy" id="1237085"/>
    <lineage>
        <taxon>Archaea</taxon>
        <taxon>Nitrososphaerota</taxon>
        <taxon>Nitrososphaeria</taxon>
        <taxon>Nitrososphaerales</taxon>
        <taxon>Nitrososphaeraceae</taxon>
        <taxon>Nitrososphaera</taxon>
    </lineage>
</organism>
<dbReference type="InterPro" id="IPR014710">
    <property type="entry name" value="RmlC-like_jellyroll"/>
</dbReference>
<feature type="domain" description="Mannose-6-phosphate isomerase type II C-terminal" evidence="1">
    <location>
        <begin position="38"/>
        <end position="148"/>
    </location>
</feature>
<dbReference type="Proteomes" id="UP000008037">
    <property type="component" value="Chromosome"/>
</dbReference>
<dbReference type="SUPFAM" id="SSF51182">
    <property type="entry name" value="RmlC-like cupins"/>
    <property type="match status" value="1"/>
</dbReference>
<dbReference type="InterPro" id="IPR001538">
    <property type="entry name" value="Man6P_isomerase-2_C"/>
</dbReference>
<dbReference type="OrthoDB" id="5825at2157"/>
<evidence type="ECO:0000313" key="2">
    <source>
        <dbReference type="EMBL" id="AFU57016.1"/>
    </source>
</evidence>
<dbReference type="HOGENOM" id="CLU_035527_4_3_2"/>
<accession>K0I6X5</accession>
<dbReference type="Pfam" id="PF01050">
    <property type="entry name" value="MannoseP_isomer"/>
    <property type="match status" value="1"/>
</dbReference>
<protein>
    <submittedName>
        <fullName evidence="2">Mannose-6-phosphate isomerase type II</fullName>
        <ecNumber evidence="2">5.3.1.8</ecNumber>
    </submittedName>
</protein>
<keyword evidence="2" id="KW-0413">Isomerase</keyword>
<keyword evidence="3" id="KW-1185">Reference proteome</keyword>
<dbReference type="EC" id="5.3.1.8" evidence="2"/>
<dbReference type="GO" id="GO:0004475">
    <property type="term" value="F:mannose-1-phosphate guanylyltransferase (GTP) activity"/>
    <property type="evidence" value="ECO:0007669"/>
    <property type="project" value="TreeGrafter"/>
</dbReference>
<gene>
    <name evidence="2" type="ordered locus">Ngar_c00660</name>
</gene>
<proteinExistence type="predicted"/>
<dbReference type="KEGG" id="nga:Ngar_c00660"/>
<dbReference type="PANTHER" id="PTHR46390:SF1">
    <property type="entry name" value="MANNOSE-1-PHOSPHATE GUANYLYLTRANSFERASE"/>
    <property type="match status" value="1"/>
</dbReference>
<dbReference type="BioCyc" id="CNIT1237085:G1324-66-MONOMER"/>
<dbReference type="CDD" id="cd02213">
    <property type="entry name" value="cupin_PMI_typeII_C"/>
    <property type="match status" value="1"/>
</dbReference>
<dbReference type="GO" id="GO:0009298">
    <property type="term" value="P:GDP-mannose biosynthetic process"/>
    <property type="evidence" value="ECO:0007669"/>
    <property type="project" value="TreeGrafter"/>
</dbReference>
<name>K0I6X5_NITGG</name>
<dbReference type="InterPro" id="IPR051161">
    <property type="entry name" value="Mannose-6P_isomerase_type2"/>
</dbReference>
<dbReference type="GO" id="GO:0005976">
    <property type="term" value="P:polysaccharide metabolic process"/>
    <property type="evidence" value="ECO:0007669"/>
    <property type="project" value="InterPro"/>
</dbReference>